<accession>A0ABR2SIM2</accession>
<comment type="caution">
    <text evidence="1">The sequence shown here is derived from an EMBL/GenBank/DDBJ whole genome shotgun (WGS) entry which is preliminary data.</text>
</comment>
<proteinExistence type="predicted"/>
<reference evidence="1 2" key="1">
    <citation type="journal article" date="2024" name="G3 (Bethesda)">
        <title>Genome assembly of Hibiscus sabdariffa L. provides insights into metabolisms of medicinal natural products.</title>
        <authorList>
            <person name="Kim T."/>
        </authorList>
    </citation>
    <scope>NUCLEOTIDE SEQUENCE [LARGE SCALE GENOMIC DNA]</scope>
    <source>
        <strain evidence="1">TK-2024</strain>
        <tissue evidence="1">Old leaves</tissue>
    </source>
</reference>
<protein>
    <submittedName>
        <fullName evidence="1">Uncharacterized protein</fullName>
    </submittedName>
</protein>
<dbReference type="EMBL" id="JBBPBN010000014">
    <property type="protein sequence ID" value="KAK9025092.1"/>
    <property type="molecule type" value="Genomic_DNA"/>
</dbReference>
<sequence length="75" mass="7877">MGYAMDADEDEFLVVGERINVAVENEGVGDGHVAPIGTEKVSYANMVVESKGLDEDVARVLGLIDKDVKLPGGAT</sequence>
<evidence type="ECO:0000313" key="1">
    <source>
        <dbReference type="EMBL" id="KAK9025092.1"/>
    </source>
</evidence>
<organism evidence="1 2">
    <name type="scientific">Hibiscus sabdariffa</name>
    <name type="common">roselle</name>
    <dbReference type="NCBI Taxonomy" id="183260"/>
    <lineage>
        <taxon>Eukaryota</taxon>
        <taxon>Viridiplantae</taxon>
        <taxon>Streptophyta</taxon>
        <taxon>Embryophyta</taxon>
        <taxon>Tracheophyta</taxon>
        <taxon>Spermatophyta</taxon>
        <taxon>Magnoliopsida</taxon>
        <taxon>eudicotyledons</taxon>
        <taxon>Gunneridae</taxon>
        <taxon>Pentapetalae</taxon>
        <taxon>rosids</taxon>
        <taxon>malvids</taxon>
        <taxon>Malvales</taxon>
        <taxon>Malvaceae</taxon>
        <taxon>Malvoideae</taxon>
        <taxon>Hibiscus</taxon>
    </lineage>
</organism>
<name>A0ABR2SIM2_9ROSI</name>
<keyword evidence="2" id="KW-1185">Reference proteome</keyword>
<evidence type="ECO:0000313" key="2">
    <source>
        <dbReference type="Proteomes" id="UP001396334"/>
    </source>
</evidence>
<gene>
    <name evidence="1" type="ORF">V6N11_064989</name>
</gene>
<dbReference type="Proteomes" id="UP001396334">
    <property type="component" value="Unassembled WGS sequence"/>
</dbReference>